<organism evidence="1 2">
    <name type="scientific">Solanum verrucosum</name>
    <dbReference type="NCBI Taxonomy" id="315347"/>
    <lineage>
        <taxon>Eukaryota</taxon>
        <taxon>Viridiplantae</taxon>
        <taxon>Streptophyta</taxon>
        <taxon>Embryophyta</taxon>
        <taxon>Tracheophyta</taxon>
        <taxon>Spermatophyta</taxon>
        <taxon>Magnoliopsida</taxon>
        <taxon>eudicotyledons</taxon>
        <taxon>Gunneridae</taxon>
        <taxon>Pentapetalae</taxon>
        <taxon>asterids</taxon>
        <taxon>lamiids</taxon>
        <taxon>Solanales</taxon>
        <taxon>Solanaceae</taxon>
        <taxon>Solanoideae</taxon>
        <taxon>Solaneae</taxon>
        <taxon>Solanum</taxon>
    </lineage>
</organism>
<evidence type="ECO:0000313" key="1">
    <source>
        <dbReference type="EMBL" id="WMV22020.1"/>
    </source>
</evidence>
<reference evidence="1" key="1">
    <citation type="submission" date="2023-08" db="EMBL/GenBank/DDBJ databases">
        <title>A de novo genome assembly of Solanum verrucosum Schlechtendal, a Mexican diploid species geographically isolated from the other diploid A-genome species in potato relatives.</title>
        <authorList>
            <person name="Hosaka K."/>
        </authorList>
    </citation>
    <scope>NUCLEOTIDE SEQUENCE</scope>
    <source>
        <tissue evidence="1">Young leaves</tissue>
    </source>
</reference>
<name>A0AAF0QIS3_SOLVR</name>
<sequence>MLELFINDVERELDKKVKIVRSNRGGEYDGTYDETGQHLCPFGKFFDTGIHPQCIMLDPTTNSGRKA</sequence>
<gene>
    <name evidence="1" type="ORF">MTR67_015405</name>
</gene>
<dbReference type="AlphaFoldDB" id="A0AAF0QIS3"/>
<dbReference type="Proteomes" id="UP001234989">
    <property type="component" value="Chromosome 3"/>
</dbReference>
<evidence type="ECO:0000313" key="2">
    <source>
        <dbReference type="Proteomes" id="UP001234989"/>
    </source>
</evidence>
<proteinExistence type="predicted"/>
<dbReference type="EMBL" id="CP133614">
    <property type="protein sequence ID" value="WMV22020.1"/>
    <property type="molecule type" value="Genomic_DNA"/>
</dbReference>
<accession>A0AAF0QIS3</accession>
<keyword evidence="2" id="KW-1185">Reference proteome</keyword>
<protein>
    <submittedName>
        <fullName evidence="1">Uncharacterized protein</fullName>
    </submittedName>
</protein>